<dbReference type="EMBL" id="CM001441">
    <property type="protein sequence ID" value="EHQ89411.1"/>
    <property type="molecule type" value="Genomic_DNA"/>
</dbReference>
<dbReference type="InterPro" id="IPR023606">
    <property type="entry name" value="CoA-Trfase_III_dom_1_sf"/>
</dbReference>
<gene>
    <name evidence="2" type="ORF">DesyoDRAFT_2330</name>
</gene>
<dbReference type="Gene3D" id="3.40.50.10540">
    <property type="entry name" value="Crotonobetainyl-coa:carnitine coa-transferase, domain 1"/>
    <property type="match status" value="1"/>
</dbReference>
<accession>H5XUV9</accession>
<dbReference type="PANTHER" id="PTHR48207">
    <property type="entry name" value="SUCCINATE--HYDROXYMETHYLGLUTARATE COA-TRANSFERASE"/>
    <property type="match status" value="1"/>
</dbReference>
<protein>
    <submittedName>
        <fullName evidence="2">Putative acyl-CoA transferase/carnitine dehydratase</fullName>
    </submittedName>
</protein>
<dbReference type="InterPro" id="IPR003673">
    <property type="entry name" value="CoA-Trfase_fam_III"/>
</dbReference>
<organism evidence="2 3">
    <name type="scientific">Desulfosporosinus youngiae DSM 17734</name>
    <dbReference type="NCBI Taxonomy" id="768710"/>
    <lineage>
        <taxon>Bacteria</taxon>
        <taxon>Bacillati</taxon>
        <taxon>Bacillota</taxon>
        <taxon>Clostridia</taxon>
        <taxon>Eubacteriales</taxon>
        <taxon>Desulfitobacteriaceae</taxon>
        <taxon>Desulfosporosinus</taxon>
    </lineage>
</organism>
<sequence>MNKQIKILEGMKVVDLTRILTGPYCTQVLADMGAQIDKIEDIGPNANERSWPPYAPGTEESTYFLGINRGKKSIELNLKEQKAKEIVHKLVAEADIVVENFAPGVAGKLGVGYETIKSLKSDIIYLSISSFGQTGPLSKLPGYDMLAQAMGGLLSITGLPDTPIRVGSSMGDIIAGLYGVISILGALNYRNKTGEGQHIDIALVDCIFTCLENFVPAYTICNQLPQRRGSRHPDGGPYDVYTCKDGYVCIVASNEKLWGNMCKIMGCSELATDPKFNSNQARIANIEEMTDIINQWMKDYTVAQVIKAFREGRVPVAPILEIPQIVESENTKFREMLIEYDHTTAGTIKVPGNPMKFGAYNAKAESPPPFKGQHNIEILTRLGLDSQTIEDMIESGIVGNGHIVRAKK</sequence>
<proteinExistence type="predicted"/>
<dbReference type="Gene3D" id="3.30.1540.10">
    <property type="entry name" value="formyl-coa transferase, domain 3"/>
    <property type="match status" value="1"/>
</dbReference>
<dbReference type="InterPro" id="IPR044855">
    <property type="entry name" value="CoA-Trfase_III_dom3_sf"/>
</dbReference>
<dbReference type="PANTHER" id="PTHR48207:SF3">
    <property type="entry name" value="SUCCINATE--HYDROXYMETHYLGLUTARATE COA-TRANSFERASE"/>
    <property type="match status" value="1"/>
</dbReference>
<dbReference type="AlphaFoldDB" id="H5XUV9"/>
<keyword evidence="1 2" id="KW-0808">Transferase</keyword>
<evidence type="ECO:0000313" key="2">
    <source>
        <dbReference type="EMBL" id="EHQ89411.1"/>
    </source>
</evidence>
<dbReference type="HOGENOM" id="CLU_033975_0_0_9"/>
<dbReference type="Pfam" id="PF02515">
    <property type="entry name" value="CoA_transf_3"/>
    <property type="match status" value="1"/>
</dbReference>
<dbReference type="RefSeq" id="WP_007783073.1">
    <property type="nucleotide sequence ID" value="NZ_CM001441.1"/>
</dbReference>
<dbReference type="GO" id="GO:0008410">
    <property type="term" value="F:CoA-transferase activity"/>
    <property type="evidence" value="ECO:0007669"/>
    <property type="project" value="TreeGrafter"/>
</dbReference>
<dbReference type="eggNOG" id="COG1804">
    <property type="taxonomic scope" value="Bacteria"/>
</dbReference>
<dbReference type="SUPFAM" id="SSF89796">
    <property type="entry name" value="CoA-transferase family III (CaiB/BaiF)"/>
    <property type="match status" value="1"/>
</dbReference>
<evidence type="ECO:0000313" key="3">
    <source>
        <dbReference type="Proteomes" id="UP000005104"/>
    </source>
</evidence>
<keyword evidence="3" id="KW-1185">Reference proteome</keyword>
<dbReference type="STRING" id="768710.DesyoDRAFT_2330"/>
<evidence type="ECO:0000256" key="1">
    <source>
        <dbReference type="ARBA" id="ARBA00022679"/>
    </source>
</evidence>
<dbReference type="InterPro" id="IPR050483">
    <property type="entry name" value="CoA-transferase_III_domain"/>
</dbReference>
<dbReference type="Proteomes" id="UP000005104">
    <property type="component" value="Chromosome"/>
</dbReference>
<reference evidence="2 3" key="1">
    <citation type="submission" date="2011-11" db="EMBL/GenBank/DDBJ databases">
        <title>The Noncontiguous Finished genome of Desulfosporosinus youngiae DSM 17734.</title>
        <authorList>
            <consortium name="US DOE Joint Genome Institute (JGI-PGF)"/>
            <person name="Lucas S."/>
            <person name="Han J."/>
            <person name="Lapidus A."/>
            <person name="Cheng J.-F."/>
            <person name="Goodwin L."/>
            <person name="Pitluck S."/>
            <person name="Peters L."/>
            <person name="Ovchinnikova G."/>
            <person name="Lu M."/>
            <person name="Land M.L."/>
            <person name="Hauser L."/>
            <person name="Pester M."/>
            <person name="Spring S."/>
            <person name="Ollivier B."/>
            <person name="Rattei T."/>
            <person name="Klenk H.-P."/>
            <person name="Wagner M."/>
            <person name="Loy A."/>
            <person name="Woyke T.J."/>
        </authorList>
    </citation>
    <scope>NUCLEOTIDE SEQUENCE [LARGE SCALE GENOMIC DNA]</scope>
    <source>
        <strain evidence="2 3">DSM 17734</strain>
    </source>
</reference>
<name>H5XUV9_9FIRM</name>